<proteinExistence type="predicted"/>
<name>A0ABV6DPG8_9BACL</name>
<accession>A0ABV6DPG8</accession>
<organism evidence="2 3">
    <name type="scientific">Paenibacillus chartarius</name>
    <dbReference type="NCBI Taxonomy" id="747481"/>
    <lineage>
        <taxon>Bacteria</taxon>
        <taxon>Bacillati</taxon>
        <taxon>Bacillota</taxon>
        <taxon>Bacilli</taxon>
        <taxon>Bacillales</taxon>
        <taxon>Paenibacillaceae</taxon>
        <taxon>Paenibacillus</taxon>
    </lineage>
</organism>
<keyword evidence="1" id="KW-1133">Transmembrane helix</keyword>
<dbReference type="RefSeq" id="WP_377471919.1">
    <property type="nucleotide sequence ID" value="NZ_JBHLWN010000074.1"/>
</dbReference>
<keyword evidence="3" id="KW-1185">Reference proteome</keyword>
<sequence length="187" mass="20887">MKLKTLAFWISLVLFGLFLALSVVYESTIYLYIASALPVLFVPLLPDFGSNQYIKPGKNRGQVEIIRTTSDSGASPLIMIRFYPGYVRWNKKWLYFSVSGISAYPMLAIPGDQTATLSALLHDLKAHPRKKGWIGIRLANLKQRTQNMSYTLQEINRLVIHVEDIQQVLTPGKGVSSPASKSTSIQA</sequence>
<keyword evidence="1" id="KW-0812">Transmembrane</keyword>
<evidence type="ECO:0000313" key="3">
    <source>
        <dbReference type="Proteomes" id="UP001589776"/>
    </source>
</evidence>
<gene>
    <name evidence="2" type="ORF">ACFFK0_19080</name>
</gene>
<dbReference type="EMBL" id="JBHLWN010000074">
    <property type="protein sequence ID" value="MFC0214540.1"/>
    <property type="molecule type" value="Genomic_DNA"/>
</dbReference>
<comment type="caution">
    <text evidence="2">The sequence shown here is derived from an EMBL/GenBank/DDBJ whole genome shotgun (WGS) entry which is preliminary data.</text>
</comment>
<feature type="transmembrane region" description="Helical" evidence="1">
    <location>
        <begin position="30"/>
        <end position="48"/>
    </location>
</feature>
<dbReference type="Proteomes" id="UP001589776">
    <property type="component" value="Unassembled WGS sequence"/>
</dbReference>
<protein>
    <submittedName>
        <fullName evidence="2">Uncharacterized protein</fullName>
    </submittedName>
</protein>
<evidence type="ECO:0000313" key="2">
    <source>
        <dbReference type="EMBL" id="MFC0214540.1"/>
    </source>
</evidence>
<keyword evidence="1" id="KW-0472">Membrane</keyword>
<reference evidence="2 3" key="1">
    <citation type="submission" date="2024-09" db="EMBL/GenBank/DDBJ databases">
        <authorList>
            <person name="Sun Q."/>
            <person name="Mori K."/>
        </authorList>
    </citation>
    <scope>NUCLEOTIDE SEQUENCE [LARGE SCALE GENOMIC DNA]</scope>
    <source>
        <strain evidence="2 3">CCM 7759</strain>
    </source>
</reference>
<evidence type="ECO:0000256" key="1">
    <source>
        <dbReference type="SAM" id="Phobius"/>
    </source>
</evidence>